<evidence type="ECO:0000313" key="4">
    <source>
        <dbReference type="Proteomes" id="UP000269883"/>
    </source>
</evidence>
<dbReference type="InterPro" id="IPR012334">
    <property type="entry name" value="Pectin_lyas_fold"/>
</dbReference>
<dbReference type="InterPro" id="IPR024535">
    <property type="entry name" value="RHGA/B-epi-like_pectate_lyase"/>
</dbReference>
<organism evidence="3 4">
    <name type="scientific">Desulfovibrio ferrophilus</name>
    <dbReference type="NCBI Taxonomy" id="241368"/>
    <lineage>
        <taxon>Bacteria</taxon>
        <taxon>Pseudomonadati</taxon>
        <taxon>Thermodesulfobacteriota</taxon>
        <taxon>Desulfovibrionia</taxon>
        <taxon>Desulfovibrionales</taxon>
        <taxon>Desulfovibrionaceae</taxon>
        <taxon>Desulfovibrio</taxon>
    </lineage>
</organism>
<feature type="domain" description="Rhamnogalacturonase A/B/Epimerase-like pectate lyase" evidence="2">
    <location>
        <begin position="430"/>
        <end position="492"/>
    </location>
</feature>
<evidence type="ECO:0000256" key="1">
    <source>
        <dbReference type="SAM" id="SignalP"/>
    </source>
</evidence>
<feature type="signal peptide" evidence="1">
    <location>
        <begin position="1"/>
        <end position="21"/>
    </location>
</feature>
<dbReference type="AlphaFoldDB" id="A0A2Z6B174"/>
<proteinExistence type="predicted"/>
<feature type="chain" id="PRO_5016400288" evidence="1">
    <location>
        <begin position="22"/>
        <end position="751"/>
    </location>
</feature>
<dbReference type="Pfam" id="PF12708">
    <property type="entry name" value="Pect-lyase_RHGA_epim"/>
    <property type="match status" value="2"/>
</dbReference>
<reference evidence="3 4" key="1">
    <citation type="journal article" date="2018" name="Sci. Adv.">
        <title>Multi-heme cytochromes provide a pathway for survival in energy-limited environments.</title>
        <authorList>
            <person name="Deng X."/>
            <person name="Dohmae N."/>
            <person name="Nealson K.H."/>
            <person name="Hashimoto K."/>
            <person name="Okamoto A."/>
        </authorList>
    </citation>
    <scope>NUCLEOTIDE SEQUENCE [LARGE SCALE GENOMIC DNA]</scope>
    <source>
        <strain evidence="3 4">IS5</strain>
    </source>
</reference>
<dbReference type="KEGG" id="dfl:DFE_2543"/>
<dbReference type="PROSITE" id="PS51257">
    <property type="entry name" value="PROKAR_LIPOPROTEIN"/>
    <property type="match status" value="1"/>
</dbReference>
<dbReference type="Gene3D" id="2.160.20.10">
    <property type="entry name" value="Single-stranded right-handed beta-helix, Pectin lyase-like"/>
    <property type="match status" value="2"/>
</dbReference>
<dbReference type="InterPro" id="IPR011050">
    <property type="entry name" value="Pectin_lyase_fold/virulence"/>
</dbReference>
<evidence type="ECO:0000313" key="3">
    <source>
        <dbReference type="EMBL" id="BBD09269.1"/>
    </source>
</evidence>
<dbReference type="EMBL" id="AP017378">
    <property type="protein sequence ID" value="BBD09269.1"/>
    <property type="molecule type" value="Genomic_DNA"/>
</dbReference>
<keyword evidence="1" id="KW-0732">Signal</keyword>
<name>A0A2Z6B174_9BACT</name>
<keyword evidence="4" id="KW-1185">Reference proteome</keyword>
<dbReference type="SUPFAM" id="SSF51126">
    <property type="entry name" value="Pectin lyase-like"/>
    <property type="match status" value="2"/>
</dbReference>
<protein>
    <submittedName>
        <fullName evidence="3">Endopolygalacturonase</fullName>
    </submittedName>
</protein>
<evidence type="ECO:0000259" key="2">
    <source>
        <dbReference type="Pfam" id="PF12708"/>
    </source>
</evidence>
<dbReference type="Proteomes" id="UP000269883">
    <property type="component" value="Chromosome"/>
</dbReference>
<accession>A0A2Z6B174</accession>
<sequence length="751" mass="79650">MVRRVCLFLVSVLFLSCPAGAGQNWASDKGMVMPTVHGPVVDGIRLDIPRILENRRLATLGYVDVSAGPFFADPLGRRDSTDAIQRAVNFSRDHQLVCFFPQGEYLISDTIRCVQPLYERSNGKVLGARLHPCVLVGSRAGKRPVIRLAAGSPGFGDAGNPKYVIHFWARSTRDPHKPEPNISMNQMLVNLDVVIGRENSGAVAIRHRAAQGSGVQECTIDATHGFKGLEGGAGSGGLHAGLTVIGGAIGLDLVQTQPAPTIAGVTLVGQRKRAIVYAGRQALSAVGVDIRMNGPGPAIETRPVSWNPHHGQMSLVDARLVMNHPESTAISAGSSLYLENVFIKGAAIAVQGPGGVAVPGNTMNGRLIARLARGTSPPAWKGLRYTAPVLLDGDVVAGGLVRLSPGESFEGLSDHLWPSDFPGFETAGIINVQHPPYNAVGDGRSDDHAAIQAALDSGAPVFLPKGYYALSRPLELPPGATLVGTAAHLSILMPLADTKAFADAAHAAPLLRTSAGTEQGTIVAFLGLYTPPDTPGATALHWRCGGDSVLRAVTTATSPPRGGHKRPGNPATRAVPLVLVDGNGGGRWFGFHQESWKPHGPGYRHLLIRETQGPLDLYQCNPEHGRGEANMEIRNARNVRIFGLKGEGNRPILLLSGSRGIRVYGYGGNGAAFEGNALFEVRDSTDVILACLVDHPRLAGQGSDDFFAGRGVDPTLWHMVREITEGRKDRMTAPLVRPTAYILGPIDGKRP</sequence>
<gene>
    <name evidence="3" type="ORF">DFE_2543</name>
</gene>
<feature type="domain" description="Rhamnogalacturonase A/B/Epimerase-like pectate lyase" evidence="2">
    <location>
        <begin position="72"/>
        <end position="258"/>
    </location>
</feature>